<accession>C5S4L6</accession>
<name>C5S4L6_9PAST</name>
<dbReference type="AlphaFoldDB" id="C5S4L6"/>
<dbReference type="RefSeq" id="WP_005825873.1">
    <property type="nucleotide sequence ID" value="NZ_ACQL01000152.1"/>
</dbReference>
<gene>
    <name evidence="1" type="ORF">AM305_03018</name>
</gene>
<sequence length="532" mass="63096">MGFKINEYNSTLNRKLQRGLKIIGKEKGLSQNENKEFIFENKFKSSFIHCNSENYFTITNTETNTTEKQHSCECNNKFCVTCESKKNFALCSLTLDTLSKNKESYYFFPATWTFKNIKANQIREQTDRIKKFISNKVKKRKGFNNYIKDHIFKFEYTESSDLSINLHIHSLFAIPRNFYNICESEIVELLNDIEKKWEYETGGYICVDDRYSGSEWNCPKTFEEVRKWILYLYSPFWIAKGKTRYSSRKKQHVKNKEECMEDIMAVSDKGLAYFVLELANQPLMIKGGLFSHESNRKKQEKRKYENPQEFTAYERSMIYNKYSYSEKDSQVSSEGYCETLNENLHQKRYKFMKNLFLKIGNISHYIPHKDEALDSTESEQNSENSLNKIKCCDTHTAINEQKDETLNSTKNEQNSESSLNRIKQLENLVETMLVAHRTDKKRELNLTFFKKLKRSINQNKLPPKIVEFYMEESILRHEAEYNKFLNEQAQRYKRYICIKSKKGSKHYRICVITPSHLRLEKLLGIANEDFIS</sequence>
<comment type="caution">
    <text evidence="1">The sequence shown here is derived from an EMBL/GenBank/DDBJ whole genome shotgun (WGS) entry which is preliminary data.</text>
</comment>
<evidence type="ECO:0000313" key="2">
    <source>
        <dbReference type="Proteomes" id="UP000005532"/>
    </source>
</evidence>
<dbReference type="Proteomes" id="UP000005532">
    <property type="component" value="Unassembled WGS sequence"/>
</dbReference>
<dbReference type="OrthoDB" id="9866921at2"/>
<reference evidence="1 2" key="1">
    <citation type="journal article" date="2010" name="Vet. Microbiol.">
        <title>Production of haemolysins by strains of the Actinobacillus minor/porcitonsillarum complex.</title>
        <authorList>
            <person name="Arya G."/>
            <person name="Niven D.F."/>
        </authorList>
    </citation>
    <scope>NUCLEOTIDE SEQUENCE [LARGE SCALE GENOMIC DNA]</scope>
    <source>
        <strain evidence="1 2">NM305</strain>
    </source>
</reference>
<evidence type="ECO:0008006" key="3">
    <source>
        <dbReference type="Google" id="ProtNLM"/>
    </source>
</evidence>
<dbReference type="EMBL" id="ACQL01000152">
    <property type="protein sequence ID" value="EER46151.1"/>
    <property type="molecule type" value="Genomic_DNA"/>
</dbReference>
<evidence type="ECO:0000313" key="1">
    <source>
        <dbReference type="EMBL" id="EER46151.1"/>
    </source>
</evidence>
<organism evidence="1 2">
    <name type="scientific">Actinobacillus minor NM305</name>
    <dbReference type="NCBI Taxonomy" id="637911"/>
    <lineage>
        <taxon>Bacteria</taxon>
        <taxon>Pseudomonadati</taxon>
        <taxon>Pseudomonadota</taxon>
        <taxon>Gammaproteobacteria</taxon>
        <taxon>Pasteurellales</taxon>
        <taxon>Pasteurellaceae</taxon>
        <taxon>Actinobacillus</taxon>
    </lineage>
</organism>
<proteinExistence type="predicted"/>
<protein>
    <recommendedName>
        <fullName evidence="3">Replication protein</fullName>
    </recommendedName>
</protein>